<protein>
    <recommendedName>
        <fullName evidence="7">Corticotropin-releasing factor domain-containing protein</fullName>
    </recommendedName>
</protein>
<dbReference type="PRINTS" id="PR01612">
    <property type="entry name" value="CRFFAMILY"/>
</dbReference>
<evidence type="ECO:0000256" key="3">
    <source>
        <dbReference type="ARBA" id="ARBA00022525"/>
    </source>
</evidence>
<evidence type="ECO:0000313" key="9">
    <source>
        <dbReference type="Proteomes" id="UP000694523"/>
    </source>
</evidence>
<dbReference type="InterPro" id="IPR018446">
    <property type="entry name" value="Corticotropin-releasing_fac_CS"/>
</dbReference>
<evidence type="ECO:0000259" key="7">
    <source>
        <dbReference type="SMART" id="SM00039"/>
    </source>
</evidence>
<dbReference type="SMART" id="SM00039">
    <property type="entry name" value="CRF"/>
    <property type="match status" value="1"/>
</dbReference>
<evidence type="ECO:0000256" key="6">
    <source>
        <dbReference type="SAM" id="MobiDB-lite"/>
    </source>
</evidence>
<keyword evidence="4" id="KW-0372">Hormone</keyword>
<evidence type="ECO:0000256" key="1">
    <source>
        <dbReference type="ARBA" id="ARBA00004613"/>
    </source>
</evidence>
<dbReference type="Proteomes" id="UP000694523">
    <property type="component" value="Unplaced"/>
</dbReference>
<dbReference type="GO" id="GO:0005576">
    <property type="term" value="C:extracellular region"/>
    <property type="evidence" value="ECO:0007669"/>
    <property type="project" value="UniProtKB-SubCell"/>
</dbReference>
<feature type="domain" description="Corticotropin-releasing factor" evidence="7">
    <location>
        <begin position="140"/>
        <end position="179"/>
    </location>
</feature>
<comment type="subcellular location">
    <subcellularLocation>
        <location evidence="1">Secreted</location>
    </subcellularLocation>
</comment>
<reference evidence="8" key="2">
    <citation type="submission" date="2025-09" db="UniProtKB">
        <authorList>
            <consortium name="Ensembl"/>
        </authorList>
    </citation>
    <scope>IDENTIFICATION</scope>
</reference>
<organism evidence="8 9">
    <name type="scientific">Neogobius melanostomus</name>
    <name type="common">round goby</name>
    <dbReference type="NCBI Taxonomy" id="47308"/>
    <lineage>
        <taxon>Eukaryota</taxon>
        <taxon>Metazoa</taxon>
        <taxon>Chordata</taxon>
        <taxon>Craniata</taxon>
        <taxon>Vertebrata</taxon>
        <taxon>Euteleostomi</taxon>
        <taxon>Actinopterygii</taxon>
        <taxon>Neopterygii</taxon>
        <taxon>Teleostei</taxon>
        <taxon>Neoteleostei</taxon>
        <taxon>Acanthomorphata</taxon>
        <taxon>Gobiaria</taxon>
        <taxon>Gobiiformes</taxon>
        <taxon>Gobioidei</taxon>
        <taxon>Gobiidae</taxon>
        <taxon>Benthophilinae</taxon>
        <taxon>Neogobiini</taxon>
        <taxon>Neogobius</taxon>
    </lineage>
</organism>
<dbReference type="PANTHER" id="PTHR15035">
    <property type="entry name" value="CORTICOLIBERIN/UROCORTIN"/>
    <property type="match status" value="1"/>
</dbReference>
<proteinExistence type="inferred from homology"/>
<dbReference type="InterPro" id="IPR003620">
    <property type="entry name" value="Urocortin_CRF"/>
</dbReference>
<evidence type="ECO:0000313" key="8">
    <source>
        <dbReference type="Ensembl" id="ENSNMLP00000017929.1"/>
    </source>
</evidence>
<dbReference type="InterPro" id="IPR000187">
    <property type="entry name" value="CRF"/>
</dbReference>
<accession>A0A8C6TB61</accession>
<dbReference type="Pfam" id="PF00473">
    <property type="entry name" value="CRF"/>
    <property type="match status" value="1"/>
</dbReference>
<keyword evidence="3" id="KW-0964">Secreted</keyword>
<name>A0A8C6TB61_9GOBI</name>
<dbReference type="PANTHER" id="PTHR15035:SF11">
    <property type="entry name" value="UROCORTIN"/>
    <property type="match status" value="1"/>
</dbReference>
<keyword evidence="5" id="KW-0027">Amidation</keyword>
<dbReference type="Gene3D" id="6.10.250.1920">
    <property type="match status" value="1"/>
</dbReference>
<evidence type="ECO:0000256" key="5">
    <source>
        <dbReference type="ARBA" id="ARBA00022815"/>
    </source>
</evidence>
<dbReference type="PROSITE" id="PS00511">
    <property type="entry name" value="CRF"/>
    <property type="match status" value="1"/>
</dbReference>
<dbReference type="Ensembl" id="ENSNMLT00000020157.1">
    <property type="protein sequence ID" value="ENSNMLP00000017929.1"/>
    <property type="gene ID" value="ENSNMLG00000011822.1"/>
</dbReference>
<evidence type="ECO:0000256" key="2">
    <source>
        <dbReference type="ARBA" id="ARBA00009287"/>
    </source>
</evidence>
<comment type="similarity">
    <text evidence="2">Belongs to the sauvagine/corticotropin-releasing factor/urotensin I family.</text>
</comment>
<feature type="region of interest" description="Disordered" evidence="6">
    <location>
        <begin position="114"/>
        <end position="142"/>
    </location>
</feature>
<sequence>MSNVHLHQQVNTAPFLLCINVETDFIWTSPVLCKLIGEKGREQLMAVVNLSEIWKPDPCVLSRMKSRSLLLLLVFSPLAFTSSSSDPPAFLSLLDSPLSLHLLRLLHKRESPPFTVRSLTPGGDGSDGDAFRDPGLSRRNEPPLSIDLTFHLLRNMIHMAQAESQREQALLNRKVLDEVGK</sequence>
<feature type="compositionally biased region" description="Basic and acidic residues" evidence="6">
    <location>
        <begin position="129"/>
        <end position="141"/>
    </location>
</feature>
<keyword evidence="9" id="KW-1185">Reference proteome</keyword>
<evidence type="ECO:0000256" key="4">
    <source>
        <dbReference type="ARBA" id="ARBA00022702"/>
    </source>
</evidence>
<dbReference type="AlphaFoldDB" id="A0A8C6TB61"/>
<dbReference type="GO" id="GO:0005179">
    <property type="term" value="F:hormone activity"/>
    <property type="evidence" value="ECO:0007669"/>
    <property type="project" value="UniProtKB-KW"/>
</dbReference>
<reference evidence="8" key="1">
    <citation type="submission" date="2025-08" db="UniProtKB">
        <authorList>
            <consortium name="Ensembl"/>
        </authorList>
    </citation>
    <scope>IDENTIFICATION</scope>
</reference>